<feature type="compositionally biased region" description="Basic and acidic residues" evidence="1">
    <location>
        <begin position="43"/>
        <end position="56"/>
    </location>
</feature>
<dbReference type="Proteomes" id="UP000055035">
    <property type="component" value="Unassembled WGS sequence"/>
</dbReference>
<sequence length="56" mass="6225">MKKSSKHSEEKSMKEIHGKDLKNVVGGKRQKTSGDDGYGFAIRADKDKTTDKRSGK</sequence>
<feature type="compositionally biased region" description="Basic and acidic residues" evidence="1">
    <location>
        <begin position="1"/>
        <end position="22"/>
    </location>
</feature>
<dbReference type="RefSeq" id="WP_156413818.1">
    <property type="nucleotide sequence ID" value="NZ_CAAAIC010000004.1"/>
</dbReference>
<reference evidence="2 3" key="1">
    <citation type="submission" date="2015-11" db="EMBL/GenBank/DDBJ databases">
        <title>Genomic analysis of 38 Legionella species identifies large and diverse effector repertoires.</title>
        <authorList>
            <person name="Burstein D."/>
            <person name="Amaro F."/>
            <person name="Zusman T."/>
            <person name="Lifshitz Z."/>
            <person name="Cohen O."/>
            <person name="Gilbert J.A."/>
            <person name="Pupko T."/>
            <person name="Shuman H.A."/>
            <person name="Segal G."/>
        </authorList>
    </citation>
    <scope>NUCLEOTIDE SEQUENCE [LARGE SCALE GENOMIC DNA]</scope>
    <source>
        <strain evidence="2 3">BL-540</strain>
    </source>
</reference>
<dbReference type="AlphaFoldDB" id="A0A0W0V8P1"/>
<accession>A0A0W0V8P1</accession>
<dbReference type="EMBL" id="LNYJ01000011">
    <property type="protein sequence ID" value="KTD16440.1"/>
    <property type="molecule type" value="Genomic_DNA"/>
</dbReference>
<comment type="caution">
    <text evidence="2">The sequence shown here is derived from an EMBL/GenBank/DDBJ whole genome shotgun (WGS) entry which is preliminary data.</text>
</comment>
<dbReference type="PATRIC" id="fig|456.5.peg.790"/>
<name>A0A0W0V8P1_9GAMM</name>
<organism evidence="2 3">
    <name type="scientific">Legionella jordanis</name>
    <dbReference type="NCBI Taxonomy" id="456"/>
    <lineage>
        <taxon>Bacteria</taxon>
        <taxon>Pseudomonadati</taxon>
        <taxon>Pseudomonadota</taxon>
        <taxon>Gammaproteobacteria</taxon>
        <taxon>Legionellales</taxon>
        <taxon>Legionellaceae</taxon>
        <taxon>Legionella</taxon>
    </lineage>
</organism>
<evidence type="ECO:0000313" key="2">
    <source>
        <dbReference type="EMBL" id="KTD16440.1"/>
    </source>
</evidence>
<evidence type="ECO:0000313" key="3">
    <source>
        <dbReference type="Proteomes" id="UP000055035"/>
    </source>
</evidence>
<evidence type="ECO:0000256" key="1">
    <source>
        <dbReference type="SAM" id="MobiDB-lite"/>
    </source>
</evidence>
<feature type="region of interest" description="Disordered" evidence="1">
    <location>
        <begin position="1"/>
        <end position="56"/>
    </location>
</feature>
<protein>
    <submittedName>
        <fullName evidence="2">Uncharacterized protein</fullName>
    </submittedName>
</protein>
<keyword evidence="3" id="KW-1185">Reference proteome</keyword>
<proteinExistence type="predicted"/>
<gene>
    <name evidence="2" type="ORF">Ljor_0746</name>
</gene>